<accession>A0A1I2E4P5</accession>
<keyword evidence="5" id="KW-1185">Reference proteome</keyword>
<dbReference type="CDD" id="cd16406">
    <property type="entry name" value="ParB_N_like"/>
    <property type="match status" value="1"/>
</dbReference>
<evidence type="ECO:0000259" key="3">
    <source>
        <dbReference type="Pfam" id="PF02195"/>
    </source>
</evidence>
<dbReference type="AlphaFoldDB" id="A0A1I2E4P5"/>
<evidence type="ECO:0000256" key="2">
    <source>
        <dbReference type="SAM" id="MobiDB-lite"/>
    </source>
</evidence>
<feature type="compositionally biased region" description="Low complexity" evidence="2">
    <location>
        <begin position="656"/>
        <end position="667"/>
    </location>
</feature>
<feature type="coiled-coil region" evidence="1">
    <location>
        <begin position="314"/>
        <end position="372"/>
    </location>
</feature>
<dbReference type="GO" id="GO:0007059">
    <property type="term" value="P:chromosome segregation"/>
    <property type="evidence" value="ECO:0007669"/>
    <property type="project" value="TreeGrafter"/>
</dbReference>
<protein>
    <submittedName>
        <fullName evidence="4">Chromosome partitioning protein, ParB family</fullName>
    </submittedName>
</protein>
<name>A0A1I2E4P5_9BURK</name>
<feature type="compositionally biased region" description="Basic and acidic residues" evidence="2">
    <location>
        <begin position="709"/>
        <end position="718"/>
    </location>
</feature>
<feature type="region of interest" description="Disordered" evidence="2">
    <location>
        <begin position="654"/>
        <end position="718"/>
    </location>
</feature>
<feature type="domain" description="ParB-like N-terminal" evidence="3">
    <location>
        <begin position="46"/>
        <end position="89"/>
    </location>
</feature>
<gene>
    <name evidence="4" type="ORF">SAMN04489711_106207</name>
</gene>
<feature type="compositionally biased region" description="Low complexity" evidence="2">
    <location>
        <begin position="679"/>
        <end position="693"/>
    </location>
</feature>
<evidence type="ECO:0000313" key="5">
    <source>
        <dbReference type="Proteomes" id="UP000199119"/>
    </source>
</evidence>
<dbReference type="Gene3D" id="3.90.1530.30">
    <property type="match status" value="1"/>
</dbReference>
<dbReference type="EMBL" id="FONX01000006">
    <property type="protein sequence ID" value="SFE87498.1"/>
    <property type="molecule type" value="Genomic_DNA"/>
</dbReference>
<keyword evidence="1" id="KW-0175">Coiled coil</keyword>
<dbReference type="SUPFAM" id="SSF109709">
    <property type="entry name" value="KorB DNA-binding domain-like"/>
    <property type="match status" value="1"/>
</dbReference>
<dbReference type="PANTHER" id="PTHR33375:SF7">
    <property type="entry name" value="CHROMOSOME 2-PARTITIONING PROTEIN PARB-RELATED"/>
    <property type="match status" value="1"/>
</dbReference>
<evidence type="ECO:0000313" key="4">
    <source>
        <dbReference type="EMBL" id="SFE87498.1"/>
    </source>
</evidence>
<dbReference type="STRING" id="1177982.SAMN04489711_106207"/>
<dbReference type="PANTHER" id="PTHR33375">
    <property type="entry name" value="CHROMOSOME-PARTITIONING PROTEIN PARB-RELATED"/>
    <property type="match status" value="1"/>
</dbReference>
<reference evidence="5" key="1">
    <citation type="submission" date="2016-10" db="EMBL/GenBank/DDBJ databases">
        <authorList>
            <person name="Varghese N."/>
            <person name="Submissions S."/>
        </authorList>
    </citation>
    <scope>NUCLEOTIDE SEQUENCE [LARGE SCALE GENOMIC DNA]</scope>
    <source>
        <strain evidence="5">DSM 27981</strain>
    </source>
</reference>
<dbReference type="Proteomes" id="UP000199119">
    <property type="component" value="Unassembled WGS sequence"/>
</dbReference>
<dbReference type="InterPro" id="IPR003115">
    <property type="entry name" value="ParB_N"/>
</dbReference>
<dbReference type="Gene3D" id="1.10.10.2830">
    <property type="match status" value="1"/>
</dbReference>
<dbReference type="InterPro" id="IPR050336">
    <property type="entry name" value="Chromosome_partition/occlusion"/>
</dbReference>
<dbReference type="OrthoDB" id="9813122at2"/>
<sequence>MKISKAEVEAIIEASPRTYIPFNQLVLSVDYQARTPSPAPGGKPQMSLTELAASIKECGVLQNLIAVKGPRNLHEVCAGGRRLQAIGLLVAAGDLPENYPVPVLVVPADRGLLSSLTENTYHVPMHPADEFLAFAKLIGMGRSVEDVAAAFGVTPLVVKRRMKLASVSPKLMAQYREKKIDLECLMVLASVDDHERQEQAWAGLDAWNRHPDHLRRILTQGEIESDRNPVARYVTVKAYEKAGGPTRRDLFSEDEKKVYLLDPVLLDQLAVAKLQRKAKQVGAEGWKWVDVRARYVSDEYAKHGELRKAAREPSAEQAAELDNLEAQVAERTQRMDDICDQEEDDSAAEEEYRRLEAECDDLNAKMEAITEALSVWPPELMSQAGCVVYVGTDAAPAVRYGLIRPDDRADMAQLAQATRNGSALAGEGDPALVSLPAAKTRPVHSDRLTRNLTAHRVAAIQAELLGRPDVAVAVATAQMATKLLIDGYQHLYSSGDPLTLGVSDTHAILHQDADDIKACAAWQALEAERKHWQALLPQKVDAVLPWMLTLDAAAISRLFTFLVALTVSGVYPSEPKKQRTDGLALALGLDMSKWWKATAGSYFNHVSKARIAEVVTEAVSAQAAAPLQALKKDAAASGAEQAVAATGWLPAMLRLPSPDDAAQPDAAPADEDEGESDDVPGPQAGAADDAPGAAGTGEGDADADAADPQPKEAVAEGA</sequence>
<dbReference type="InterPro" id="IPR036086">
    <property type="entry name" value="ParB/Sulfiredoxin_sf"/>
</dbReference>
<evidence type="ECO:0000256" key="1">
    <source>
        <dbReference type="SAM" id="Coils"/>
    </source>
</evidence>
<feature type="compositionally biased region" description="Acidic residues" evidence="2">
    <location>
        <begin position="668"/>
        <end position="678"/>
    </location>
</feature>
<dbReference type="Pfam" id="PF02195">
    <property type="entry name" value="ParB_N"/>
    <property type="match status" value="1"/>
</dbReference>
<proteinExistence type="predicted"/>
<dbReference type="SUPFAM" id="SSF110849">
    <property type="entry name" value="ParB/Sulfiredoxin"/>
    <property type="match status" value="1"/>
</dbReference>
<dbReference type="RefSeq" id="WP_059400427.1">
    <property type="nucleotide sequence ID" value="NZ_FONX01000006.1"/>
</dbReference>
<organism evidence="4 5">
    <name type="scientific">Paracidovorax wautersii</name>
    <dbReference type="NCBI Taxonomy" id="1177982"/>
    <lineage>
        <taxon>Bacteria</taxon>
        <taxon>Pseudomonadati</taxon>
        <taxon>Pseudomonadota</taxon>
        <taxon>Betaproteobacteria</taxon>
        <taxon>Burkholderiales</taxon>
        <taxon>Comamonadaceae</taxon>
        <taxon>Paracidovorax</taxon>
    </lineage>
</organism>
<dbReference type="GO" id="GO:0005694">
    <property type="term" value="C:chromosome"/>
    <property type="evidence" value="ECO:0007669"/>
    <property type="project" value="TreeGrafter"/>
</dbReference>